<feature type="region of interest" description="Disordered" evidence="2">
    <location>
        <begin position="358"/>
        <end position="387"/>
    </location>
</feature>
<evidence type="ECO:0000313" key="4">
    <source>
        <dbReference type="EMBL" id="KAH0886213.1"/>
    </source>
</evidence>
<keyword evidence="5" id="KW-1185">Reference proteome</keyword>
<gene>
    <name evidence="4" type="ORF">HID58_062309</name>
</gene>
<dbReference type="SUPFAM" id="SSF50249">
    <property type="entry name" value="Nucleic acid-binding proteins"/>
    <property type="match status" value="1"/>
</dbReference>
<proteinExistence type="predicted"/>
<dbReference type="Pfam" id="PF16900">
    <property type="entry name" value="REPA_OB_2"/>
    <property type="match status" value="1"/>
</dbReference>
<comment type="caution">
    <text evidence="4">The sequence shown here is derived from an EMBL/GenBank/DDBJ whole genome shotgun (WGS) entry which is preliminary data.</text>
</comment>
<evidence type="ECO:0000259" key="3">
    <source>
        <dbReference type="Pfam" id="PF16900"/>
    </source>
</evidence>
<sequence length="418" mass="46505">MSIISNSNVTNSSLKNDDKFLSLTSFKEIMNGSLDSNFLIDVIGQAIDIGDIQVVPMQGGKETKKLELTLTDTEDQQVACCLWGRFAEQMLYTSKVAQVNQKSCSSESKLSLFTEIYQNQCLQGLPNNDLALTTGSHEVAKTQGNKRQPDKWSTYPERSILDIIMATESDDENTEDTLTNIALSDRSSGQVSLISIESEDTTCLSSTPLSKRKGNNEIDDLSSTSKKQCSKIIKVEKNCGEMKRKYQPPLGADGHRLCSKPQSKQRIDHKKNKDVPLSTVFARLLHDVTNRKVSSRFQTQVTVSNPTNKRVVLSFDSYRTCFSVICFDKENNDNSKQTKKSRIHEDFLGSIDECDDLEVESSSQDSSDTEISDDEQSTVQEPEKVDQSGRVNLLAALFKKTLSEVKTKAKAVSSKEDG</sequence>
<dbReference type="InterPro" id="IPR012340">
    <property type="entry name" value="NA-bd_OB-fold"/>
</dbReference>
<protein>
    <recommendedName>
        <fullName evidence="3">Replication protein A OB domain-containing protein</fullName>
    </recommendedName>
</protein>
<dbReference type="Proteomes" id="UP000824890">
    <property type="component" value="Unassembled WGS sequence"/>
</dbReference>
<evidence type="ECO:0000256" key="1">
    <source>
        <dbReference type="ARBA" id="ARBA00023125"/>
    </source>
</evidence>
<dbReference type="EMBL" id="JAGKQM010000014">
    <property type="protein sequence ID" value="KAH0886213.1"/>
    <property type="molecule type" value="Genomic_DNA"/>
</dbReference>
<keyword evidence="1" id="KW-0238">DNA-binding</keyword>
<dbReference type="InterPro" id="IPR031657">
    <property type="entry name" value="REPA_OB_2"/>
</dbReference>
<dbReference type="CDD" id="cd04481">
    <property type="entry name" value="RPA1_DBD_B_like"/>
    <property type="match status" value="1"/>
</dbReference>
<evidence type="ECO:0000256" key="2">
    <source>
        <dbReference type="SAM" id="MobiDB-lite"/>
    </source>
</evidence>
<accession>A0ABQ8A1A4</accession>
<dbReference type="Gene3D" id="2.40.50.140">
    <property type="entry name" value="Nucleic acid-binding proteins"/>
    <property type="match status" value="1"/>
</dbReference>
<feature type="domain" description="Replication protein A OB" evidence="3">
    <location>
        <begin position="34"/>
        <end position="91"/>
    </location>
</feature>
<reference evidence="4 5" key="1">
    <citation type="submission" date="2021-05" db="EMBL/GenBank/DDBJ databases">
        <title>Genome Assembly of Synthetic Allotetraploid Brassica napus Reveals Homoeologous Exchanges between Subgenomes.</title>
        <authorList>
            <person name="Davis J.T."/>
        </authorList>
    </citation>
    <scope>NUCLEOTIDE SEQUENCE [LARGE SCALE GENOMIC DNA]</scope>
    <source>
        <strain evidence="5">cv. Da-Ae</strain>
        <tissue evidence="4">Seedling</tissue>
    </source>
</reference>
<organism evidence="4 5">
    <name type="scientific">Brassica napus</name>
    <name type="common">Rape</name>
    <dbReference type="NCBI Taxonomy" id="3708"/>
    <lineage>
        <taxon>Eukaryota</taxon>
        <taxon>Viridiplantae</taxon>
        <taxon>Streptophyta</taxon>
        <taxon>Embryophyta</taxon>
        <taxon>Tracheophyta</taxon>
        <taxon>Spermatophyta</taxon>
        <taxon>Magnoliopsida</taxon>
        <taxon>eudicotyledons</taxon>
        <taxon>Gunneridae</taxon>
        <taxon>Pentapetalae</taxon>
        <taxon>rosids</taxon>
        <taxon>malvids</taxon>
        <taxon>Brassicales</taxon>
        <taxon>Brassicaceae</taxon>
        <taxon>Brassiceae</taxon>
        <taxon>Brassica</taxon>
    </lineage>
</organism>
<feature type="compositionally biased region" description="Acidic residues" evidence="2">
    <location>
        <begin position="367"/>
        <end position="376"/>
    </location>
</feature>
<evidence type="ECO:0000313" key="5">
    <source>
        <dbReference type="Proteomes" id="UP000824890"/>
    </source>
</evidence>
<name>A0ABQ8A1A4_BRANA</name>